<keyword evidence="3" id="KW-0175">Coiled coil</keyword>
<dbReference type="RefSeq" id="WP_255134263.1">
    <property type="nucleotide sequence ID" value="NZ_JANDBC010000001.1"/>
</dbReference>
<feature type="domain" description="DM13" evidence="6">
    <location>
        <begin position="389"/>
        <end position="477"/>
    </location>
</feature>
<dbReference type="PROSITE" id="PS50109">
    <property type="entry name" value="HIS_KIN"/>
    <property type="match status" value="1"/>
</dbReference>
<protein>
    <recommendedName>
        <fullName evidence="2">histidine kinase</fullName>
        <ecNumber evidence="2">2.7.13.3</ecNumber>
    </recommendedName>
</protein>
<evidence type="ECO:0000256" key="3">
    <source>
        <dbReference type="SAM" id="Coils"/>
    </source>
</evidence>
<dbReference type="InterPro" id="IPR019545">
    <property type="entry name" value="DM13_domain"/>
</dbReference>
<evidence type="ECO:0000313" key="8">
    <source>
        <dbReference type="Proteomes" id="UP001139125"/>
    </source>
</evidence>
<sequence length="477" mass="54300">MEFQQGISWLNDTETILRFIQRLVHELDELKEHLLVLEEGEVLFSQGDPLEDVYLLLEGQVKLTRTQADDSDITLTTLNPGSFVGLIAFTTGEPTLTTAKIIQKGMALKMKPQQFEQYLSDHPRLKHPLQQLMLNNMIQRYKSNIRLHTRTHLLNKELGKERDDLKNAYKRLEETHQQLIHQEKMATLGELVAGFAHEVNNPASALMRSAENLIEIYSTFEESDATYQLFKLGLQSEPLDSAELRKQMLHIEKQFPWVHDRASVRKLAQMPGNALQIIKEQRKKQDIENLINHFEAGRMIHNIRIASNRIANLVKSLKSYSRQDRNKEEFTDIREGIKDTVLVLSNRLKYINLNLDLNDIPKTCIQVGDLNQVWTNILVNACDALNDSGEITFSTKHVAGKIVVEITDNGPGIPEDIIHRIFEANFTTKNQGAKFGLGLGLPISNEIIKRSGGNIEAENLDEGGARFRITLPVKDDC</sequence>
<dbReference type="InterPro" id="IPR018490">
    <property type="entry name" value="cNMP-bd_dom_sf"/>
</dbReference>
<dbReference type="InterPro" id="IPR003594">
    <property type="entry name" value="HATPase_dom"/>
</dbReference>
<dbReference type="PRINTS" id="PR00344">
    <property type="entry name" value="BCTRLSENSOR"/>
</dbReference>
<dbReference type="PANTHER" id="PTHR43065">
    <property type="entry name" value="SENSOR HISTIDINE KINASE"/>
    <property type="match status" value="1"/>
</dbReference>
<dbReference type="PROSITE" id="PS50042">
    <property type="entry name" value="CNMP_BINDING_3"/>
    <property type="match status" value="1"/>
</dbReference>
<dbReference type="SUPFAM" id="SSF55874">
    <property type="entry name" value="ATPase domain of HSP90 chaperone/DNA topoisomerase II/histidine kinase"/>
    <property type="match status" value="1"/>
</dbReference>
<dbReference type="PANTHER" id="PTHR43065:SF48">
    <property type="entry name" value="HISTIDINE KINASE"/>
    <property type="match status" value="1"/>
</dbReference>
<dbReference type="EMBL" id="JANDBC010000001">
    <property type="protein sequence ID" value="MCP9291396.1"/>
    <property type="molecule type" value="Genomic_DNA"/>
</dbReference>
<dbReference type="InterPro" id="IPR000595">
    <property type="entry name" value="cNMP-bd_dom"/>
</dbReference>
<dbReference type="CDD" id="cd00075">
    <property type="entry name" value="HATPase"/>
    <property type="match status" value="1"/>
</dbReference>
<evidence type="ECO:0000256" key="1">
    <source>
        <dbReference type="ARBA" id="ARBA00000085"/>
    </source>
</evidence>
<dbReference type="Gene3D" id="1.10.287.130">
    <property type="match status" value="1"/>
</dbReference>
<dbReference type="Gene3D" id="3.30.565.10">
    <property type="entry name" value="Histidine kinase-like ATPase, C-terminal domain"/>
    <property type="match status" value="1"/>
</dbReference>
<name>A0A9X2L2Z8_9BACT</name>
<dbReference type="CDD" id="cd00038">
    <property type="entry name" value="CAP_ED"/>
    <property type="match status" value="1"/>
</dbReference>
<dbReference type="Pfam" id="PF00027">
    <property type="entry name" value="cNMP_binding"/>
    <property type="match status" value="1"/>
</dbReference>
<evidence type="ECO:0000313" key="7">
    <source>
        <dbReference type="EMBL" id="MCP9291396.1"/>
    </source>
</evidence>
<feature type="domain" description="Cyclic nucleotide-binding" evidence="4">
    <location>
        <begin position="27"/>
        <end position="136"/>
    </location>
</feature>
<dbReference type="PROSITE" id="PS51549">
    <property type="entry name" value="DM13"/>
    <property type="match status" value="1"/>
</dbReference>
<keyword evidence="8" id="KW-1185">Reference proteome</keyword>
<dbReference type="EC" id="2.7.13.3" evidence="2"/>
<evidence type="ECO:0000256" key="2">
    <source>
        <dbReference type="ARBA" id="ARBA00012438"/>
    </source>
</evidence>
<feature type="coiled-coil region" evidence="3">
    <location>
        <begin position="155"/>
        <end position="182"/>
    </location>
</feature>
<dbReference type="SMART" id="SM00387">
    <property type="entry name" value="HATPase_c"/>
    <property type="match status" value="1"/>
</dbReference>
<dbReference type="SMART" id="SM00100">
    <property type="entry name" value="cNMP"/>
    <property type="match status" value="1"/>
</dbReference>
<dbReference type="Gene3D" id="2.60.120.10">
    <property type="entry name" value="Jelly Rolls"/>
    <property type="match status" value="1"/>
</dbReference>
<evidence type="ECO:0000259" key="4">
    <source>
        <dbReference type="PROSITE" id="PS50042"/>
    </source>
</evidence>
<accession>A0A9X2L2Z8</accession>
<keyword evidence="7" id="KW-0547">Nucleotide-binding</keyword>
<reference evidence="7" key="1">
    <citation type="submission" date="2022-06" db="EMBL/GenBank/DDBJ databases">
        <title>Gracilimonas sp. CAU 1638 isolated from sea sediment.</title>
        <authorList>
            <person name="Kim W."/>
        </authorList>
    </citation>
    <scope>NUCLEOTIDE SEQUENCE</scope>
    <source>
        <strain evidence="7">CAU 1638</strain>
    </source>
</reference>
<dbReference type="SUPFAM" id="SSF51206">
    <property type="entry name" value="cAMP-binding domain-like"/>
    <property type="match status" value="1"/>
</dbReference>
<keyword evidence="7" id="KW-0067">ATP-binding</keyword>
<organism evidence="7 8">
    <name type="scientific">Gracilimonas sediminicola</name>
    <dbReference type="NCBI Taxonomy" id="2952158"/>
    <lineage>
        <taxon>Bacteria</taxon>
        <taxon>Pseudomonadati</taxon>
        <taxon>Balneolota</taxon>
        <taxon>Balneolia</taxon>
        <taxon>Balneolales</taxon>
        <taxon>Balneolaceae</taxon>
        <taxon>Gracilimonas</taxon>
    </lineage>
</organism>
<gene>
    <name evidence="7" type="ORF">NM125_07350</name>
</gene>
<evidence type="ECO:0000259" key="5">
    <source>
        <dbReference type="PROSITE" id="PS50109"/>
    </source>
</evidence>
<proteinExistence type="predicted"/>
<dbReference type="InterPro" id="IPR004358">
    <property type="entry name" value="Sig_transdc_His_kin-like_C"/>
</dbReference>
<dbReference type="InterPro" id="IPR005467">
    <property type="entry name" value="His_kinase_dom"/>
</dbReference>
<dbReference type="Pfam" id="PF02518">
    <property type="entry name" value="HATPase_c"/>
    <property type="match status" value="1"/>
</dbReference>
<dbReference type="AlphaFoldDB" id="A0A9X2L2Z8"/>
<dbReference type="GO" id="GO:0005524">
    <property type="term" value="F:ATP binding"/>
    <property type="evidence" value="ECO:0007669"/>
    <property type="project" value="UniProtKB-KW"/>
</dbReference>
<comment type="catalytic activity">
    <reaction evidence="1">
        <text>ATP + protein L-histidine = ADP + protein N-phospho-L-histidine.</text>
        <dbReference type="EC" id="2.7.13.3"/>
    </reaction>
</comment>
<dbReference type="Proteomes" id="UP001139125">
    <property type="component" value="Unassembled WGS sequence"/>
</dbReference>
<comment type="caution">
    <text evidence="7">The sequence shown here is derived from an EMBL/GenBank/DDBJ whole genome shotgun (WGS) entry which is preliminary data.</text>
</comment>
<dbReference type="InterPro" id="IPR036890">
    <property type="entry name" value="HATPase_C_sf"/>
</dbReference>
<dbReference type="GO" id="GO:0004673">
    <property type="term" value="F:protein histidine kinase activity"/>
    <property type="evidence" value="ECO:0007669"/>
    <property type="project" value="UniProtKB-EC"/>
</dbReference>
<evidence type="ECO:0000259" key="6">
    <source>
        <dbReference type="PROSITE" id="PS51549"/>
    </source>
</evidence>
<dbReference type="InterPro" id="IPR014710">
    <property type="entry name" value="RmlC-like_jellyroll"/>
</dbReference>
<feature type="domain" description="Histidine kinase" evidence="5">
    <location>
        <begin position="307"/>
        <end position="475"/>
    </location>
</feature>